<accession>A0A1W9ZQU9</accession>
<keyword evidence="2" id="KW-1185">Reference proteome</keyword>
<protein>
    <submittedName>
        <fullName evidence="1">Uncharacterized protein</fullName>
    </submittedName>
</protein>
<evidence type="ECO:0000313" key="1">
    <source>
        <dbReference type="EMBL" id="ORA20043.1"/>
    </source>
</evidence>
<dbReference type="AlphaFoldDB" id="A0A1W9ZQU9"/>
<reference evidence="1 2" key="1">
    <citation type="submission" date="2016-12" db="EMBL/GenBank/DDBJ databases">
        <title>The new phylogeny of genus Mycobacterium.</title>
        <authorList>
            <person name="Tortoli E."/>
            <person name="Trovato A."/>
            <person name="Cirillo D.M."/>
        </authorList>
    </citation>
    <scope>NUCLEOTIDE SEQUENCE [LARGE SCALE GENOMIC DNA]</scope>
    <source>
        <strain evidence="1 2">DSM 45069</strain>
    </source>
</reference>
<comment type="caution">
    <text evidence="1">The sequence shown here is derived from an EMBL/GenBank/DDBJ whole genome shotgun (WGS) entry which is preliminary data.</text>
</comment>
<gene>
    <name evidence="1" type="ORF">BST14_02630</name>
</gene>
<sequence length="65" mass="7266">MRQYVAEVDGEVYSSVLVVINEHEIHDAARWMTDDIETVRKDGFVVHGFLTGLAGPQLIPSCPRP</sequence>
<proteinExistence type="predicted"/>
<dbReference type="EMBL" id="MVHG01000004">
    <property type="protein sequence ID" value="ORA20043.1"/>
    <property type="molecule type" value="Genomic_DNA"/>
</dbReference>
<organism evidence="1 2">
    <name type="scientific">Mycobacterium arosiense ATCC BAA-1401 = DSM 45069</name>
    <dbReference type="NCBI Taxonomy" id="1265311"/>
    <lineage>
        <taxon>Bacteria</taxon>
        <taxon>Bacillati</taxon>
        <taxon>Actinomycetota</taxon>
        <taxon>Actinomycetes</taxon>
        <taxon>Mycobacteriales</taxon>
        <taxon>Mycobacteriaceae</taxon>
        <taxon>Mycobacterium</taxon>
        <taxon>Mycobacterium avium complex (MAC)</taxon>
    </lineage>
</organism>
<name>A0A1W9ZQU9_MYCAI</name>
<dbReference type="Proteomes" id="UP000192707">
    <property type="component" value="Unassembled WGS sequence"/>
</dbReference>
<evidence type="ECO:0000313" key="2">
    <source>
        <dbReference type="Proteomes" id="UP000192707"/>
    </source>
</evidence>